<name>A0A0Q3VGE2_9BACI</name>
<evidence type="ECO:0000313" key="7">
    <source>
        <dbReference type="Proteomes" id="UP000050996"/>
    </source>
</evidence>
<feature type="domain" description="Peptidase S9 prolyl oligopeptidase catalytic" evidence="5">
    <location>
        <begin position="454"/>
        <end position="663"/>
    </location>
</feature>
<dbReference type="InterPro" id="IPR011042">
    <property type="entry name" value="6-blade_b-propeller_TolB-like"/>
</dbReference>
<dbReference type="SUPFAM" id="SSF53474">
    <property type="entry name" value="alpha/beta-Hydrolases"/>
    <property type="match status" value="1"/>
</dbReference>
<organism evidence="6 7">
    <name type="scientific">Cytobacillus solani</name>
    <dbReference type="NCBI Taxonomy" id="1637975"/>
    <lineage>
        <taxon>Bacteria</taxon>
        <taxon>Bacillati</taxon>
        <taxon>Bacillota</taxon>
        <taxon>Bacilli</taxon>
        <taxon>Bacillales</taxon>
        <taxon>Bacillaceae</taxon>
        <taxon>Cytobacillus</taxon>
    </lineage>
</organism>
<dbReference type="PANTHER" id="PTHR42776:SF27">
    <property type="entry name" value="DIPEPTIDYL PEPTIDASE FAMILY MEMBER 6"/>
    <property type="match status" value="1"/>
</dbReference>
<evidence type="ECO:0000259" key="5">
    <source>
        <dbReference type="Pfam" id="PF00326"/>
    </source>
</evidence>
<dbReference type="Gene3D" id="3.40.50.1820">
    <property type="entry name" value="alpha/beta hydrolase"/>
    <property type="match status" value="1"/>
</dbReference>
<keyword evidence="7" id="KW-1185">Reference proteome</keyword>
<evidence type="ECO:0000256" key="1">
    <source>
        <dbReference type="ARBA" id="ARBA00010040"/>
    </source>
</evidence>
<dbReference type="EMBL" id="LJIX01000006">
    <property type="protein sequence ID" value="KQL18619.1"/>
    <property type="molecule type" value="Genomic_DNA"/>
</dbReference>
<evidence type="ECO:0000256" key="4">
    <source>
        <dbReference type="ARBA" id="ARBA00022825"/>
    </source>
</evidence>
<dbReference type="RefSeq" id="WP_056683460.1">
    <property type="nucleotide sequence ID" value="NZ_LJIX01000006.1"/>
</dbReference>
<dbReference type="Proteomes" id="UP000050996">
    <property type="component" value="Unassembled WGS sequence"/>
</dbReference>
<dbReference type="PANTHER" id="PTHR42776">
    <property type="entry name" value="SERINE PEPTIDASE S9 FAMILY MEMBER"/>
    <property type="match status" value="1"/>
</dbReference>
<keyword evidence="3" id="KW-0378">Hydrolase</keyword>
<dbReference type="PATRIC" id="fig|1637975.4.peg.1468"/>
<evidence type="ECO:0000256" key="3">
    <source>
        <dbReference type="ARBA" id="ARBA00022801"/>
    </source>
</evidence>
<proteinExistence type="inferred from homology"/>
<protein>
    <submittedName>
        <fullName evidence="6">Peptidase</fullName>
    </submittedName>
</protein>
<accession>A0A0Q3VGE2</accession>
<dbReference type="Gene3D" id="2.120.10.30">
    <property type="entry name" value="TolB, C-terminal domain"/>
    <property type="match status" value="2"/>
</dbReference>
<comment type="caution">
    <text evidence="6">The sequence shown here is derived from an EMBL/GenBank/DDBJ whole genome shotgun (WGS) entry which is preliminary data.</text>
</comment>
<dbReference type="InterPro" id="IPR011659">
    <property type="entry name" value="WD40"/>
</dbReference>
<dbReference type="STRING" id="1637975.AN957_08575"/>
<keyword evidence="2" id="KW-0645">Protease</keyword>
<dbReference type="GO" id="GO:0006508">
    <property type="term" value="P:proteolysis"/>
    <property type="evidence" value="ECO:0007669"/>
    <property type="project" value="UniProtKB-KW"/>
</dbReference>
<dbReference type="SUPFAM" id="SSF82171">
    <property type="entry name" value="DPP6 N-terminal domain-like"/>
    <property type="match status" value="1"/>
</dbReference>
<evidence type="ECO:0000313" key="6">
    <source>
        <dbReference type="EMBL" id="KQL18619.1"/>
    </source>
</evidence>
<sequence>MTEKRTIQAEDLYQLKSVADPQLASNGRDCVFIETVMLEEENKYSSHLYYINVSEKNKPVQWTFGEARNHSPRWSPDGQRVAFVSDRSQKGQIYVLDVKGGEARQLTTCPNGASNPVWSPDGTKIAFNVALKNGESLSSSNKSEEKKDKRPVPLEVDKMKYKSDANGFWEGNYTQVAFVDIQTEETGLLTSGEHDYQLQSWSPDGKYVTVTADLSEEKDQSFLSDVYLINAETKEARKLTESTGYFGSATWSPNGKYIGMLGHEREYKNATLSKIWIYDMEAEKLDCLTKDSDLLIGDYAIGDFQQGAVTLGILWGEDNHSFYFLATDHGNTVVYYGTLEGELYPALLDAQHVYGLSTGGKVDRAVVALSKPSHPGDLFVLHVTSGELEQLTNVNEAFLQETVLANAEPIEFTSSDQWDLHGWIMKPVHFKEGDKVPLILEIHGGPHAMYANTYFHEFQCLAAQGYAVLYINPRGSHGYGQQFVDAVRGDYGGKDYEDLMDAVDYAIANFDFIDENRLGVTGGSYGGFMTNWIIGHTNRFKAAVTQRSISNWISFYGVSDIGYYFTDWQIKSGLNDIETLWKHSPLAYVDKMETPLLILHSEKDYRCPIEQAEQLFIALKDRKKAAKLIRFPEANHELSRSGKPNLRISRLNYIAGWFNEYLN</sequence>
<dbReference type="Pfam" id="PF07676">
    <property type="entry name" value="PD40"/>
    <property type="match status" value="3"/>
</dbReference>
<reference evidence="6 7" key="1">
    <citation type="submission" date="2015-09" db="EMBL/GenBank/DDBJ databases">
        <title>Genome sequencing project for genomic taxonomy and phylogenomics of Bacillus-like bacteria.</title>
        <authorList>
            <person name="Liu B."/>
            <person name="Wang J."/>
            <person name="Zhu Y."/>
            <person name="Liu G."/>
            <person name="Chen Q."/>
            <person name="Chen Z."/>
            <person name="Lan J."/>
            <person name="Che J."/>
            <person name="Ge C."/>
            <person name="Shi H."/>
            <person name="Pan Z."/>
            <person name="Liu X."/>
        </authorList>
    </citation>
    <scope>NUCLEOTIDE SEQUENCE [LARGE SCALE GENOMIC DNA]</scope>
    <source>
        <strain evidence="6 7">FJAT-18043</strain>
    </source>
</reference>
<evidence type="ECO:0000256" key="2">
    <source>
        <dbReference type="ARBA" id="ARBA00022670"/>
    </source>
</evidence>
<dbReference type="Pfam" id="PF00326">
    <property type="entry name" value="Peptidase_S9"/>
    <property type="match status" value="1"/>
</dbReference>
<dbReference type="InterPro" id="IPR001375">
    <property type="entry name" value="Peptidase_S9_cat"/>
</dbReference>
<dbReference type="AlphaFoldDB" id="A0A0Q3VGE2"/>
<dbReference type="GO" id="GO:0004252">
    <property type="term" value="F:serine-type endopeptidase activity"/>
    <property type="evidence" value="ECO:0007669"/>
    <property type="project" value="TreeGrafter"/>
</dbReference>
<comment type="similarity">
    <text evidence="1">Belongs to the peptidase S9C family.</text>
</comment>
<dbReference type="FunFam" id="3.40.50.1820:FF:000028">
    <property type="entry name" value="S9 family peptidase"/>
    <property type="match status" value="1"/>
</dbReference>
<dbReference type="InterPro" id="IPR029058">
    <property type="entry name" value="AB_hydrolase_fold"/>
</dbReference>
<keyword evidence="4" id="KW-0720">Serine protease</keyword>
<gene>
    <name evidence="6" type="ORF">AN957_08575</name>
</gene>